<protein>
    <submittedName>
        <fullName evidence="2">Uncharacterized protein</fullName>
    </submittedName>
</protein>
<organism evidence="2 3">
    <name type="scientific">Molossus molossus</name>
    <name type="common">Pallas' mastiff bat</name>
    <name type="synonym">Vespertilio molossus</name>
    <dbReference type="NCBI Taxonomy" id="27622"/>
    <lineage>
        <taxon>Eukaryota</taxon>
        <taxon>Metazoa</taxon>
        <taxon>Chordata</taxon>
        <taxon>Craniata</taxon>
        <taxon>Vertebrata</taxon>
        <taxon>Euteleostomi</taxon>
        <taxon>Mammalia</taxon>
        <taxon>Eutheria</taxon>
        <taxon>Laurasiatheria</taxon>
        <taxon>Chiroptera</taxon>
        <taxon>Yangochiroptera</taxon>
        <taxon>Molossidae</taxon>
        <taxon>Molossus</taxon>
    </lineage>
</organism>
<feature type="region of interest" description="Disordered" evidence="1">
    <location>
        <begin position="1"/>
        <end position="29"/>
    </location>
</feature>
<feature type="compositionally biased region" description="Basic and acidic residues" evidence="1">
    <location>
        <begin position="1"/>
        <end position="12"/>
    </location>
</feature>
<sequence>MPSSRQNEERPRLVFRTAASSQPLMPQEPAWTTGACLDPRSLPGPQEPAWATGACLGHRSLPGPQEPAWATGACLDLASCLRGDAVPSPLPSCLRESMAVSYRLYDTCFRTLHAGLQSLEKVETVPDKRCAL</sequence>
<dbReference type="InParanoid" id="A0A7J8GKQ2"/>
<dbReference type="Proteomes" id="UP000550707">
    <property type="component" value="Unassembled WGS sequence"/>
</dbReference>
<accession>A0A7J8GKQ2</accession>
<evidence type="ECO:0000256" key="1">
    <source>
        <dbReference type="SAM" id="MobiDB-lite"/>
    </source>
</evidence>
<evidence type="ECO:0000313" key="2">
    <source>
        <dbReference type="EMBL" id="KAF6460510.1"/>
    </source>
</evidence>
<keyword evidence="3" id="KW-1185">Reference proteome</keyword>
<reference evidence="2 3" key="1">
    <citation type="journal article" date="2020" name="Nature">
        <title>Six reference-quality genomes reveal evolution of bat adaptations.</title>
        <authorList>
            <person name="Jebb D."/>
            <person name="Huang Z."/>
            <person name="Pippel M."/>
            <person name="Hughes G.M."/>
            <person name="Lavrichenko K."/>
            <person name="Devanna P."/>
            <person name="Winkler S."/>
            <person name="Jermiin L.S."/>
            <person name="Skirmuntt E.C."/>
            <person name="Katzourakis A."/>
            <person name="Burkitt-Gray L."/>
            <person name="Ray D.A."/>
            <person name="Sullivan K.A.M."/>
            <person name="Roscito J.G."/>
            <person name="Kirilenko B.M."/>
            <person name="Davalos L.M."/>
            <person name="Corthals A.P."/>
            <person name="Power M.L."/>
            <person name="Jones G."/>
            <person name="Ransome R.D."/>
            <person name="Dechmann D.K.N."/>
            <person name="Locatelli A.G."/>
            <person name="Puechmaille S.J."/>
            <person name="Fedrigo O."/>
            <person name="Jarvis E.D."/>
            <person name="Hiller M."/>
            <person name="Vernes S.C."/>
            <person name="Myers E.W."/>
            <person name="Teeling E.C."/>
        </authorList>
    </citation>
    <scope>NUCLEOTIDE SEQUENCE [LARGE SCALE GENOMIC DNA]</scope>
    <source>
        <strain evidence="2">MMolMol1</strain>
        <tissue evidence="2">Muscle</tissue>
    </source>
</reference>
<comment type="caution">
    <text evidence="2">The sequence shown here is derived from an EMBL/GenBank/DDBJ whole genome shotgun (WGS) entry which is preliminary data.</text>
</comment>
<name>A0A7J8GKQ2_MOLMO</name>
<dbReference type="AlphaFoldDB" id="A0A7J8GKQ2"/>
<proteinExistence type="predicted"/>
<dbReference type="EMBL" id="JACASF010000009">
    <property type="protein sequence ID" value="KAF6460510.1"/>
    <property type="molecule type" value="Genomic_DNA"/>
</dbReference>
<gene>
    <name evidence="2" type="ORF">HJG59_011425</name>
</gene>
<evidence type="ECO:0000313" key="3">
    <source>
        <dbReference type="Proteomes" id="UP000550707"/>
    </source>
</evidence>